<sequence>MAKGYRSKESYESKDSEKLAHSRAQLKKRWGKRGVKVTAAPAKDLQDIDIITFATDPRFLGLSFETRPAQEVLLRVLYGLPLEKKQIKIYRKLTGNRM</sequence>
<feature type="compositionally biased region" description="Basic and acidic residues" evidence="1">
    <location>
        <begin position="1"/>
        <end position="20"/>
    </location>
</feature>
<evidence type="ECO:0000313" key="2">
    <source>
        <dbReference type="EMBL" id="GAI96200.1"/>
    </source>
</evidence>
<dbReference type="EMBL" id="BARW01022154">
    <property type="protein sequence ID" value="GAI96200.1"/>
    <property type="molecule type" value="Genomic_DNA"/>
</dbReference>
<comment type="caution">
    <text evidence="2">The sequence shown here is derived from an EMBL/GenBank/DDBJ whole genome shotgun (WGS) entry which is preliminary data.</text>
</comment>
<evidence type="ECO:0000256" key="1">
    <source>
        <dbReference type="SAM" id="MobiDB-lite"/>
    </source>
</evidence>
<reference evidence="2" key="1">
    <citation type="journal article" date="2014" name="Front. Microbiol.">
        <title>High frequency of phylogenetically diverse reductive dehalogenase-homologous genes in deep subseafloor sedimentary metagenomes.</title>
        <authorList>
            <person name="Kawai M."/>
            <person name="Futagami T."/>
            <person name="Toyoda A."/>
            <person name="Takaki Y."/>
            <person name="Nishi S."/>
            <person name="Hori S."/>
            <person name="Arai W."/>
            <person name="Tsubouchi T."/>
            <person name="Morono Y."/>
            <person name="Uchiyama I."/>
            <person name="Ito T."/>
            <person name="Fujiyama A."/>
            <person name="Inagaki F."/>
            <person name="Takami H."/>
        </authorList>
    </citation>
    <scope>NUCLEOTIDE SEQUENCE</scope>
    <source>
        <strain evidence="2">Expedition CK06-06</strain>
    </source>
</reference>
<proteinExistence type="predicted"/>
<feature type="non-terminal residue" evidence="2">
    <location>
        <position position="98"/>
    </location>
</feature>
<accession>X1U8L8</accession>
<organism evidence="2">
    <name type="scientific">marine sediment metagenome</name>
    <dbReference type="NCBI Taxonomy" id="412755"/>
    <lineage>
        <taxon>unclassified sequences</taxon>
        <taxon>metagenomes</taxon>
        <taxon>ecological metagenomes</taxon>
    </lineage>
</organism>
<name>X1U8L8_9ZZZZ</name>
<gene>
    <name evidence="2" type="ORF">S12H4_37061</name>
</gene>
<dbReference type="AlphaFoldDB" id="X1U8L8"/>
<feature type="region of interest" description="Disordered" evidence="1">
    <location>
        <begin position="1"/>
        <end position="23"/>
    </location>
</feature>
<protein>
    <submittedName>
        <fullName evidence="2">Uncharacterized protein</fullName>
    </submittedName>
</protein>